<dbReference type="GO" id="GO:0008168">
    <property type="term" value="F:methyltransferase activity"/>
    <property type="evidence" value="ECO:0007669"/>
    <property type="project" value="UniProtKB-KW"/>
</dbReference>
<proteinExistence type="predicted"/>
<protein>
    <submittedName>
        <fullName evidence="1">Methyltransferase domain protein</fullName>
    </submittedName>
</protein>
<sequence length="200" mass="22422">GGGGVLNIGSGIKFTLEKAIFNAVGNIKIVSIDRLPRPEAVPSFIEYKQLDIEEELFLEQQFDFIIASEIIEHIDNTDVLLKNTWKYLKPGGYFFISVPNLSSLFSRSELLMGLQPHILEVSNEFPTAGTGLPGKLNNPTGEVLHHIRGITYKAMKELLNFHNFEVIKTYGNNIFPFCAINCIPSLSSLVMYICRKKNES</sequence>
<dbReference type="GO" id="GO:0032259">
    <property type="term" value="P:methylation"/>
    <property type="evidence" value="ECO:0007669"/>
    <property type="project" value="UniProtKB-KW"/>
</dbReference>
<comment type="caution">
    <text evidence="1">The sequence shown here is derived from an EMBL/GenBank/DDBJ whole genome shotgun (WGS) entry which is preliminary data.</text>
</comment>
<dbReference type="CDD" id="cd02440">
    <property type="entry name" value="AdoMet_MTases"/>
    <property type="match status" value="1"/>
</dbReference>
<accession>A0ABN0P0G9</accession>
<keyword evidence="2" id="KW-1185">Reference proteome</keyword>
<reference evidence="1 2" key="1">
    <citation type="submission" date="2013-08" db="EMBL/GenBank/DDBJ databases">
        <authorList>
            <person name="Weinstock G."/>
            <person name="Sodergren E."/>
            <person name="Wylie T."/>
            <person name="Fulton L."/>
            <person name="Fulton R."/>
            <person name="Fronick C."/>
            <person name="O'Laughlin M."/>
            <person name="Godfrey J."/>
            <person name="Miner T."/>
            <person name="Herter B."/>
            <person name="Appelbaum E."/>
            <person name="Cordes M."/>
            <person name="Lek S."/>
            <person name="Wollam A."/>
            <person name="Pepin K.H."/>
            <person name="Palsikar V.B."/>
            <person name="Mitreva M."/>
            <person name="Wilson R.K."/>
        </authorList>
    </citation>
    <scope>NUCLEOTIDE SEQUENCE [LARGE SCALE GENOMIC DNA]</scope>
    <source>
        <strain evidence="1 2">ATCC 700332</strain>
    </source>
</reference>
<dbReference type="RefSeq" id="WP_021686918.1">
    <property type="nucleotide sequence ID" value="NZ_KI260564.1"/>
</dbReference>
<feature type="non-terminal residue" evidence="1">
    <location>
        <position position="1"/>
    </location>
</feature>
<evidence type="ECO:0000313" key="1">
    <source>
        <dbReference type="EMBL" id="ERJ93732.1"/>
    </source>
</evidence>
<evidence type="ECO:0000313" key="2">
    <source>
        <dbReference type="Proteomes" id="UP000016649"/>
    </source>
</evidence>
<keyword evidence="1" id="KW-0489">Methyltransferase</keyword>
<dbReference type="SUPFAM" id="SSF53335">
    <property type="entry name" value="S-adenosyl-L-methionine-dependent methyltransferases"/>
    <property type="match status" value="1"/>
</dbReference>
<keyword evidence="1" id="KW-0808">Transferase</keyword>
<dbReference type="EMBL" id="AWVH01000022">
    <property type="protein sequence ID" value="ERJ93732.1"/>
    <property type="molecule type" value="Genomic_DNA"/>
</dbReference>
<organism evidence="1 2">
    <name type="scientific">Treponema lecithinolyticum ATCC 700332</name>
    <dbReference type="NCBI Taxonomy" id="1321815"/>
    <lineage>
        <taxon>Bacteria</taxon>
        <taxon>Pseudomonadati</taxon>
        <taxon>Spirochaetota</taxon>
        <taxon>Spirochaetia</taxon>
        <taxon>Spirochaetales</taxon>
        <taxon>Treponemataceae</taxon>
        <taxon>Treponema</taxon>
    </lineage>
</organism>
<dbReference type="Gene3D" id="3.40.50.150">
    <property type="entry name" value="Vaccinia Virus protein VP39"/>
    <property type="match status" value="1"/>
</dbReference>
<gene>
    <name evidence="1" type="ORF">HMPREF9193_00694</name>
</gene>
<dbReference type="InterPro" id="IPR029063">
    <property type="entry name" value="SAM-dependent_MTases_sf"/>
</dbReference>
<dbReference type="Proteomes" id="UP000016649">
    <property type="component" value="Unassembled WGS sequence"/>
</dbReference>
<name>A0ABN0P0G9_TRELE</name>
<dbReference type="Pfam" id="PF13489">
    <property type="entry name" value="Methyltransf_23"/>
    <property type="match status" value="1"/>
</dbReference>